<dbReference type="InterPro" id="IPR053521">
    <property type="entry name" value="McjB-like"/>
</dbReference>
<reference evidence="2 3" key="1">
    <citation type="submission" date="2018-09" db="EMBL/GenBank/DDBJ databases">
        <title>YIM PH21274 draft genome.</title>
        <authorList>
            <person name="Miao C."/>
        </authorList>
    </citation>
    <scope>NUCLEOTIDE SEQUENCE [LARGE SCALE GENOMIC DNA]</scope>
    <source>
        <strain evidence="2 3">YIM PH 21724</strain>
    </source>
</reference>
<dbReference type="Proteomes" id="UP000266677">
    <property type="component" value="Unassembled WGS sequence"/>
</dbReference>
<dbReference type="Gene3D" id="1.10.10.1150">
    <property type="entry name" value="Coenzyme PQQ synthesis protein D (PqqD)"/>
    <property type="match status" value="1"/>
</dbReference>
<dbReference type="NCBIfam" id="NF033537">
    <property type="entry name" value="lasso_biosyn_B2"/>
    <property type="match status" value="1"/>
</dbReference>
<dbReference type="Pfam" id="PF05402">
    <property type="entry name" value="PqqD"/>
    <property type="match status" value="1"/>
</dbReference>
<gene>
    <name evidence="2" type="ORF">D5S18_21185</name>
</gene>
<dbReference type="NCBIfam" id="NF033530">
    <property type="entry name" value="lasso_PqqD_Strm"/>
    <property type="match status" value="1"/>
</dbReference>
<dbReference type="InterPro" id="IPR008792">
    <property type="entry name" value="PQQD"/>
</dbReference>
<dbReference type="OrthoDB" id="583768at2"/>
<organism evidence="2 3">
    <name type="scientific">Nocardia panacis</name>
    <dbReference type="NCBI Taxonomy" id="2340916"/>
    <lineage>
        <taxon>Bacteria</taxon>
        <taxon>Bacillati</taxon>
        <taxon>Actinomycetota</taxon>
        <taxon>Actinomycetes</taxon>
        <taxon>Mycobacteriales</taxon>
        <taxon>Nocardiaceae</taxon>
        <taxon>Nocardia</taxon>
    </lineage>
</organism>
<dbReference type="InterPro" id="IPR032708">
    <property type="entry name" value="McjB_C"/>
</dbReference>
<evidence type="ECO:0000313" key="3">
    <source>
        <dbReference type="Proteomes" id="UP000266677"/>
    </source>
</evidence>
<name>A0A3A4K5C2_9NOCA</name>
<proteinExistence type="predicted"/>
<protein>
    <submittedName>
        <fullName evidence="2">Lasso peptide biosynthesis PqqD family chaperone</fullName>
    </submittedName>
</protein>
<sequence>MSTPCAPPERIRLPWRQRVLPLIAVAVAAPLTILPPKNLRWVLEFARRGARPAPADQTSRARQAIMAVSLRCAVNGCLQRSIATALLCRVRGVWPTWRLGVCTAPFGAHAWVEAEGRMIDEPMPAGHYTPMLTVAPAQVAADPDHYSEMGTGTGDFRLHRQVLSVGTSDGAVLLHLRTGHYWQLNPVGLDSLRHLLSGRSVEDIATDFAAEYAIDPAGPRRDITVMTDQLREAGFLVGP</sequence>
<evidence type="ECO:0000259" key="1">
    <source>
        <dbReference type="Pfam" id="PF13471"/>
    </source>
</evidence>
<dbReference type="InterPro" id="IPR041881">
    <property type="entry name" value="PqqD_sf"/>
</dbReference>
<dbReference type="RefSeq" id="WP_120042767.1">
    <property type="nucleotide sequence ID" value="NZ_QZFU01000023.1"/>
</dbReference>
<dbReference type="EMBL" id="QZFU01000023">
    <property type="protein sequence ID" value="RJO73691.1"/>
    <property type="molecule type" value="Genomic_DNA"/>
</dbReference>
<accession>A0A3A4K5C2</accession>
<dbReference type="Pfam" id="PF13471">
    <property type="entry name" value="Transglut_core3"/>
    <property type="match status" value="1"/>
</dbReference>
<keyword evidence="3" id="KW-1185">Reference proteome</keyword>
<feature type="domain" description="Microcin J25-processing protein McjB C-terminal" evidence="1">
    <location>
        <begin position="22"/>
        <end position="133"/>
    </location>
</feature>
<comment type="caution">
    <text evidence="2">The sequence shown here is derived from an EMBL/GenBank/DDBJ whole genome shotgun (WGS) entry which is preliminary data.</text>
</comment>
<dbReference type="AlphaFoldDB" id="A0A3A4K5C2"/>
<evidence type="ECO:0000313" key="2">
    <source>
        <dbReference type="EMBL" id="RJO73691.1"/>
    </source>
</evidence>